<feature type="region of interest" description="Disordered" evidence="1">
    <location>
        <begin position="194"/>
        <end position="267"/>
    </location>
</feature>
<feature type="compositionally biased region" description="Polar residues" evidence="1">
    <location>
        <begin position="953"/>
        <end position="964"/>
    </location>
</feature>
<name>A0A2S4L5D7_9HYPO</name>
<sequence>MNRFRAKKKNKDEVSAVRPSMESETSGPFRMFSKKKSQDEEPKKELDLTSALPPSDDFRTSLLMTGLSARFSMLREQDDPKSKLGKASDDSVLFPKRQSRLTDFGLGGGLHDIAEIESIRSPPFARFDSFHSSDDAASASGSIMNRAKPTDGNNLFGGRQKIYKIPVGGNPKAGSMGGRALYDDDVAHSAFQKWRQAERDRQTPEDDETNDTIESEPQFDYNCRRETNSTTSSAPSAARNSTAATSVTSSQPASSVKDWQSTGGITSSASHLPLLERSVTRTRRLYEQGLTQDLQDQQSSALSRMDTLSRQRPFGARTPDLTPPAPSPTSTTSGDRALERRPIMSKASAPNLRSFSPPTTSSAQLSPAESSSKFPRLEQKPSFGANPPLSPPISETEDHPMLPIQPNDRGKATAMGVLNRPPQQYDESKYAQRQRQLQQGRETPIGGVPSESDASIQGVRSRSSSARRIPLERNLPSVTAPEPAAQKDSPNPTFYDESDDPSVDDQPSIPAITPQLTIERPDDQNHPAFRKSALPTPLSLSSSRLPDDPTALSDNADTTVEPPQDSPTLGPNSGLSGMVRQHLRHDSTASSIYGASDQEAAPRSASTGSNTGTEKSELTAQPHDETPKEQDEFARHLADGARRVRERLTTYVESDNERSAPTTPLSETRQELGATRANGLGILRSKSSRGSLFDRESRDRSRSKSVKAREPLPSNAAASSSPSKPSANVSEDMEDDSQRQSDERTGNKESTSGDKDENVHAGLKAFRQARRELQRMKELEMQQRHQTAQKPTGPPERPPQRITSHDSGPPPAMFNRMPRDESRNSSRSRAGSRAGSERDRSGSETSTGGQAYGRGPRLRNGSATYEDPYGHNGAGGFGRPNLNMRVMGLPGADMKHSPMMPPHPSPIPPPTGMMGPSHGAGAIDPSGRRMGRNRDVSDPNIGLPVLQGPGSPHNGQPYSRSRNGSLLGAAVSTPNLHAAMVAPPLPPINPRRKNGHAGFVRRNEEGTPIGPPRIPPGMSDDVYGGTMSDDEGGIDVYRHGGRRMTSEANGRMRHSPPRGTVRPPLPHANMPNGNLPGGMI</sequence>
<feature type="compositionally biased region" description="Polar residues" evidence="1">
    <location>
        <begin position="452"/>
        <end position="466"/>
    </location>
</feature>
<reference evidence="2 3" key="1">
    <citation type="submission" date="2018-01" db="EMBL/GenBank/DDBJ databases">
        <title>Harnessing the power of phylogenomics to disentangle the directionality and signatures of interkingdom host jumping in the parasitic fungal genus Tolypocladium.</title>
        <authorList>
            <person name="Quandt C.A."/>
            <person name="Patterson W."/>
            <person name="Spatafora J.W."/>
        </authorList>
    </citation>
    <scope>NUCLEOTIDE SEQUENCE [LARGE SCALE GENOMIC DNA]</scope>
    <source>
        <strain evidence="2 3">NRBC 100945</strain>
    </source>
</reference>
<feature type="region of interest" description="Disordered" evidence="1">
    <location>
        <begin position="1"/>
        <end position="59"/>
    </location>
</feature>
<dbReference type="EMBL" id="PKSG01000231">
    <property type="protein sequence ID" value="POR37611.1"/>
    <property type="molecule type" value="Genomic_DNA"/>
</dbReference>
<dbReference type="OrthoDB" id="5335210at2759"/>
<comment type="caution">
    <text evidence="2">The sequence shown here is derived from an EMBL/GenBank/DDBJ whole genome shotgun (WGS) entry which is preliminary data.</text>
</comment>
<protein>
    <submittedName>
        <fullName evidence="2">Uncharacterized protein</fullName>
    </submittedName>
</protein>
<feature type="compositionally biased region" description="Basic and acidic residues" evidence="1">
    <location>
        <begin position="614"/>
        <end position="648"/>
    </location>
</feature>
<feature type="compositionally biased region" description="Basic and acidic residues" evidence="1">
    <location>
        <begin position="195"/>
        <end position="204"/>
    </location>
</feature>
<evidence type="ECO:0000313" key="3">
    <source>
        <dbReference type="Proteomes" id="UP000237481"/>
    </source>
</evidence>
<organism evidence="2 3">
    <name type="scientific">Tolypocladium paradoxum</name>
    <dbReference type="NCBI Taxonomy" id="94208"/>
    <lineage>
        <taxon>Eukaryota</taxon>
        <taxon>Fungi</taxon>
        <taxon>Dikarya</taxon>
        <taxon>Ascomycota</taxon>
        <taxon>Pezizomycotina</taxon>
        <taxon>Sordariomycetes</taxon>
        <taxon>Hypocreomycetidae</taxon>
        <taxon>Hypocreales</taxon>
        <taxon>Ophiocordycipitaceae</taxon>
        <taxon>Tolypocladium</taxon>
    </lineage>
</organism>
<feature type="compositionally biased region" description="Low complexity" evidence="1">
    <location>
        <begin position="361"/>
        <end position="372"/>
    </location>
</feature>
<feature type="compositionally biased region" description="Polar residues" evidence="1">
    <location>
        <begin position="566"/>
        <end position="575"/>
    </location>
</feature>
<feature type="compositionally biased region" description="Basic and acidic residues" evidence="1">
    <location>
        <begin position="692"/>
        <end position="710"/>
    </location>
</feature>
<feature type="compositionally biased region" description="Acidic residues" evidence="1">
    <location>
        <begin position="205"/>
        <end position="214"/>
    </location>
</feature>
<dbReference type="AlphaFoldDB" id="A0A2S4L5D7"/>
<dbReference type="STRING" id="94208.A0A2S4L5D7"/>
<accession>A0A2S4L5D7</accession>
<evidence type="ECO:0000313" key="2">
    <source>
        <dbReference type="EMBL" id="POR37611.1"/>
    </source>
</evidence>
<feature type="compositionally biased region" description="Polar residues" evidence="1">
    <location>
        <begin position="604"/>
        <end position="613"/>
    </location>
</feature>
<feature type="region of interest" description="Disordered" evidence="1">
    <location>
        <begin position="945"/>
        <end position="964"/>
    </location>
</feature>
<gene>
    <name evidence="2" type="ORF">TPAR_02190</name>
</gene>
<feature type="region of interest" description="Disordered" evidence="1">
    <location>
        <begin position="135"/>
        <end position="157"/>
    </location>
</feature>
<feature type="compositionally biased region" description="Basic and acidic residues" evidence="1">
    <location>
        <begin position="36"/>
        <end position="47"/>
    </location>
</feature>
<feature type="compositionally biased region" description="Polar residues" evidence="1">
    <location>
        <begin position="431"/>
        <end position="441"/>
    </location>
</feature>
<feature type="compositionally biased region" description="Low complexity" evidence="1">
    <location>
        <begin position="711"/>
        <end position="730"/>
    </location>
</feature>
<feature type="compositionally biased region" description="Basic and acidic residues" evidence="1">
    <location>
        <begin position="769"/>
        <end position="783"/>
    </location>
</feature>
<feature type="compositionally biased region" description="Low complexity" evidence="1">
    <location>
        <begin position="534"/>
        <end position="550"/>
    </location>
</feature>
<evidence type="ECO:0000256" key="1">
    <source>
        <dbReference type="SAM" id="MobiDB-lite"/>
    </source>
</evidence>
<feature type="compositionally biased region" description="Polar residues" evidence="1">
    <location>
        <begin position="257"/>
        <end position="267"/>
    </location>
</feature>
<feature type="compositionally biased region" description="Low complexity" evidence="1">
    <location>
        <begin position="228"/>
        <end position="256"/>
    </location>
</feature>
<feature type="region of interest" description="Disordered" evidence="1">
    <location>
        <begin position="1045"/>
        <end position="1080"/>
    </location>
</feature>
<proteinExistence type="predicted"/>
<keyword evidence="3" id="KW-1185">Reference proteome</keyword>
<feature type="compositionally biased region" description="Basic and acidic residues" evidence="1">
    <location>
        <begin position="736"/>
        <end position="759"/>
    </location>
</feature>
<feature type="region of interest" description="Disordered" evidence="1">
    <location>
        <begin position="312"/>
        <end position="880"/>
    </location>
</feature>
<dbReference type="Proteomes" id="UP000237481">
    <property type="component" value="Unassembled WGS sequence"/>
</dbReference>
<feature type="compositionally biased region" description="Low complexity" evidence="1">
    <location>
        <begin position="825"/>
        <end position="834"/>
    </location>
</feature>
<feature type="compositionally biased region" description="Polar residues" evidence="1">
    <location>
        <begin position="351"/>
        <end position="360"/>
    </location>
</feature>